<evidence type="ECO:0000256" key="4">
    <source>
        <dbReference type="ARBA" id="ARBA00022553"/>
    </source>
</evidence>
<keyword evidence="6" id="KW-0285">Flavoprotein</keyword>
<keyword evidence="12" id="KW-0067">ATP-binding</keyword>
<evidence type="ECO:0000313" key="18">
    <source>
        <dbReference type="EMBL" id="ETX30220.1"/>
    </source>
</evidence>
<dbReference type="eggNOG" id="COG3920">
    <property type="taxonomic scope" value="Bacteria"/>
</dbReference>
<protein>
    <recommendedName>
        <fullName evidence="2">histidine kinase</fullName>
        <ecNumber evidence="2">2.7.13.3</ecNumber>
    </recommendedName>
</protein>
<dbReference type="AlphaFoldDB" id="X7FBP2"/>
<accession>X7FBP2</accession>
<evidence type="ECO:0000256" key="3">
    <source>
        <dbReference type="ARBA" id="ARBA00022543"/>
    </source>
</evidence>
<name>X7FBP2_9RHOB</name>
<keyword evidence="3" id="KW-0600">Photoreceptor protein</keyword>
<evidence type="ECO:0000256" key="15">
    <source>
        <dbReference type="ARBA" id="ARBA00023170"/>
    </source>
</evidence>
<organism evidence="18 19">
    <name type="scientific">Roseivivax isoporae LMG 25204</name>
    <dbReference type="NCBI Taxonomy" id="1449351"/>
    <lineage>
        <taxon>Bacteria</taxon>
        <taxon>Pseudomonadati</taxon>
        <taxon>Pseudomonadota</taxon>
        <taxon>Alphaproteobacteria</taxon>
        <taxon>Rhodobacterales</taxon>
        <taxon>Roseobacteraceae</taxon>
        <taxon>Roseivivax</taxon>
    </lineage>
</organism>
<keyword evidence="14" id="KW-0843">Virulence</keyword>
<keyword evidence="4" id="KW-0597">Phosphoprotein</keyword>
<evidence type="ECO:0000256" key="9">
    <source>
        <dbReference type="ARBA" id="ARBA00022737"/>
    </source>
</evidence>
<dbReference type="PROSITE" id="PS50113">
    <property type="entry name" value="PAC"/>
    <property type="match status" value="2"/>
</dbReference>
<dbReference type="InterPro" id="IPR001610">
    <property type="entry name" value="PAC"/>
</dbReference>
<dbReference type="NCBIfam" id="TIGR00229">
    <property type="entry name" value="sensory_box"/>
    <property type="match status" value="2"/>
</dbReference>
<keyword evidence="8" id="KW-0808">Transferase</keyword>
<feature type="domain" description="PAC" evidence="17">
    <location>
        <begin position="339"/>
        <end position="391"/>
    </location>
</feature>
<dbReference type="InterPro" id="IPR035965">
    <property type="entry name" value="PAS-like_dom_sf"/>
</dbReference>
<keyword evidence="10" id="KW-0547">Nucleotide-binding</keyword>
<dbReference type="PROSITE" id="PS50112">
    <property type="entry name" value="PAS"/>
    <property type="match status" value="2"/>
</dbReference>
<comment type="caution">
    <text evidence="18">The sequence shown here is derived from an EMBL/GenBank/DDBJ whole genome shotgun (WGS) entry which is preliminary data.</text>
</comment>
<evidence type="ECO:0000256" key="13">
    <source>
        <dbReference type="ARBA" id="ARBA00022991"/>
    </source>
</evidence>
<feature type="domain" description="PAS" evidence="16">
    <location>
        <begin position="134"/>
        <end position="208"/>
    </location>
</feature>
<dbReference type="SMART" id="SM00091">
    <property type="entry name" value="PAS"/>
    <property type="match status" value="3"/>
</dbReference>
<keyword evidence="11" id="KW-0418">Kinase</keyword>
<keyword evidence="15" id="KW-0675">Receptor</keyword>
<dbReference type="Pfam" id="PF08448">
    <property type="entry name" value="PAS_4"/>
    <property type="match status" value="2"/>
</dbReference>
<evidence type="ECO:0000256" key="12">
    <source>
        <dbReference type="ARBA" id="ARBA00022840"/>
    </source>
</evidence>
<dbReference type="InterPro" id="IPR011102">
    <property type="entry name" value="Sig_transdc_His_kinase_HWE"/>
</dbReference>
<dbReference type="Pfam" id="PF07536">
    <property type="entry name" value="HWE_HK"/>
    <property type="match status" value="1"/>
</dbReference>
<dbReference type="Pfam" id="PF08447">
    <property type="entry name" value="PAS_3"/>
    <property type="match status" value="1"/>
</dbReference>
<evidence type="ECO:0000256" key="11">
    <source>
        <dbReference type="ARBA" id="ARBA00022777"/>
    </source>
</evidence>
<gene>
    <name evidence="18" type="ORF">RISW2_17940</name>
</gene>
<dbReference type="InterPro" id="IPR013656">
    <property type="entry name" value="PAS_4"/>
</dbReference>
<sequence>METMEVSGLNDVFDAVIAFVGVLSPDGRIVEINQPARKATGVAHDDIAGVIFWDAPWFAHDPALVDRVRTACERAAAGDTVRFDADVRVAGGQPMTIDFQIAPQRNAQGRVTALVPSATDISDRRRTEIALENAHDTFATVVRSSPFGVVVIDADLVLRFMSDGARRAFDVEHDELIGRNYGEIMHAAWPDAVARTIVAQLRSVLETGRSHHSDDLTDTRRDRAVVETYEWRADRIFMPDRRYGVVCHFYDLSERAHYEAAIRESEELFRSTFENAAVGMAHVGPDGSWLRVNQCLCEMLGYSKQEMISLRFQDVTHPEDLVTDLDKLAGLLHGDYNEYTIQKRYLRRDGQVVWATLTVGCVRRADGTVDYLISVLQDITRQKEAEAQRDLLVDELNHRVKNLLATIQSVSSHTRRSSRDPDDFHERFTGRLQAISRAHDSIFDNDAGTTTLREIIEGQFEIYYPKGSRRVTCTGPRVRLGAGPAGNVGIIVHELLTNAIKYGALSTEDGQVAIDWTAAREPGETMITMTWTEAGGPPVTEPETTGFGSALIRIMLTQSLKGELHTDFAPTGLVVTMSLRVENNGGRKSGTSG</sequence>
<dbReference type="InterPro" id="IPR036890">
    <property type="entry name" value="HATPase_C_sf"/>
</dbReference>
<dbReference type="Gene3D" id="3.30.565.10">
    <property type="entry name" value="Histidine kinase-like ATPase, C-terminal domain"/>
    <property type="match status" value="1"/>
</dbReference>
<dbReference type="SUPFAM" id="SSF55874">
    <property type="entry name" value="ATPase domain of HSP90 chaperone/DNA topoisomerase II/histidine kinase"/>
    <property type="match status" value="1"/>
</dbReference>
<dbReference type="RefSeq" id="WP_043767125.1">
    <property type="nucleotide sequence ID" value="NZ_JAME01000005.1"/>
</dbReference>
<evidence type="ECO:0000256" key="1">
    <source>
        <dbReference type="ARBA" id="ARBA00000085"/>
    </source>
</evidence>
<evidence type="ECO:0000256" key="8">
    <source>
        <dbReference type="ARBA" id="ARBA00022679"/>
    </source>
</evidence>
<dbReference type="InterPro" id="IPR000014">
    <property type="entry name" value="PAS"/>
</dbReference>
<dbReference type="SUPFAM" id="SSF55785">
    <property type="entry name" value="PYP-like sensor domain (PAS domain)"/>
    <property type="match status" value="3"/>
</dbReference>
<evidence type="ECO:0000313" key="19">
    <source>
        <dbReference type="Proteomes" id="UP000023430"/>
    </source>
</evidence>
<dbReference type="Gene3D" id="3.30.450.20">
    <property type="entry name" value="PAS domain"/>
    <property type="match status" value="3"/>
</dbReference>
<dbReference type="CDD" id="cd00130">
    <property type="entry name" value="PAS"/>
    <property type="match status" value="3"/>
</dbReference>
<dbReference type="InterPro" id="IPR000700">
    <property type="entry name" value="PAS-assoc_C"/>
</dbReference>
<evidence type="ECO:0000259" key="16">
    <source>
        <dbReference type="PROSITE" id="PS50112"/>
    </source>
</evidence>
<proteinExistence type="predicted"/>
<dbReference type="EMBL" id="JAME01000005">
    <property type="protein sequence ID" value="ETX30220.1"/>
    <property type="molecule type" value="Genomic_DNA"/>
</dbReference>
<keyword evidence="13" id="KW-0157">Chromophore</keyword>
<dbReference type="Proteomes" id="UP000023430">
    <property type="component" value="Unassembled WGS sequence"/>
</dbReference>
<keyword evidence="9" id="KW-0677">Repeat</keyword>
<dbReference type="SMART" id="SM00086">
    <property type="entry name" value="PAC"/>
    <property type="match status" value="2"/>
</dbReference>
<feature type="domain" description="PAS" evidence="16">
    <location>
        <begin position="265"/>
        <end position="335"/>
    </location>
</feature>
<evidence type="ECO:0000256" key="6">
    <source>
        <dbReference type="ARBA" id="ARBA00022630"/>
    </source>
</evidence>
<evidence type="ECO:0000256" key="5">
    <source>
        <dbReference type="ARBA" id="ARBA00022606"/>
    </source>
</evidence>
<evidence type="ECO:0000256" key="2">
    <source>
        <dbReference type="ARBA" id="ARBA00012438"/>
    </source>
</evidence>
<dbReference type="InterPro" id="IPR013655">
    <property type="entry name" value="PAS_fold_3"/>
</dbReference>
<dbReference type="PANTHER" id="PTHR41523">
    <property type="entry name" value="TWO-COMPONENT SYSTEM SENSOR PROTEIN"/>
    <property type="match status" value="1"/>
</dbReference>
<dbReference type="GO" id="GO:0009881">
    <property type="term" value="F:photoreceptor activity"/>
    <property type="evidence" value="ECO:0007669"/>
    <property type="project" value="UniProtKB-KW"/>
</dbReference>
<evidence type="ECO:0000256" key="14">
    <source>
        <dbReference type="ARBA" id="ARBA00023026"/>
    </source>
</evidence>
<evidence type="ECO:0000256" key="7">
    <source>
        <dbReference type="ARBA" id="ARBA00022643"/>
    </source>
</evidence>
<dbReference type="STRING" id="1449351.RISW2_17940"/>
<evidence type="ECO:0000256" key="10">
    <source>
        <dbReference type="ARBA" id="ARBA00022741"/>
    </source>
</evidence>
<dbReference type="GO" id="GO:0005524">
    <property type="term" value="F:ATP binding"/>
    <property type="evidence" value="ECO:0007669"/>
    <property type="project" value="UniProtKB-KW"/>
</dbReference>
<dbReference type="OrthoDB" id="9816309at2"/>
<dbReference type="PANTHER" id="PTHR41523:SF7">
    <property type="entry name" value="HISTIDINE KINASE"/>
    <property type="match status" value="1"/>
</dbReference>
<dbReference type="GO" id="GO:0004673">
    <property type="term" value="F:protein histidine kinase activity"/>
    <property type="evidence" value="ECO:0007669"/>
    <property type="project" value="UniProtKB-EC"/>
</dbReference>
<dbReference type="SMART" id="SM00911">
    <property type="entry name" value="HWE_HK"/>
    <property type="match status" value="1"/>
</dbReference>
<reference evidence="18 19" key="1">
    <citation type="submission" date="2014-01" db="EMBL/GenBank/DDBJ databases">
        <title>Roseivivax isoporae LMG 25204 Genome Sequencing.</title>
        <authorList>
            <person name="Lai Q."/>
            <person name="Li G."/>
            <person name="Shao Z."/>
        </authorList>
    </citation>
    <scope>NUCLEOTIDE SEQUENCE [LARGE SCALE GENOMIC DNA]</scope>
    <source>
        <strain evidence="18 19">LMG 25204</strain>
    </source>
</reference>
<keyword evidence="19" id="KW-1185">Reference proteome</keyword>
<comment type="catalytic activity">
    <reaction evidence="1">
        <text>ATP + protein L-histidine = ADP + protein N-phospho-L-histidine.</text>
        <dbReference type="EC" id="2.7.13.3"/>
    </reaction>
</comment>
<dbReference type="EC" id="2.7.13.3" evidence="2"/>
<feature type="domain" description="PAC" evidence="17">
    <location>
        <begin position="81"/>
        <end position="133"/>
    </location>
</feature>
<evidence type="ECO:0000259" key="17">
    <source>
        <dbReference type="PROSITE" id="PS50113"/>
    </source>
</evidence>
<keyword evidence="5" id="KW-0716">Sensory transduction</keyword>
<keyword evidence="7" id="KW-0288">FMN</keyword>